<dbReference type="PANTHER" id="PTHR39337:SF1">
    <property type="entry name" value="BLR5642 PROTEIN"/>
    <property type="match status" value="1"/>
</dbReference>
<organism evidence="2 3">
    <name type="scientific">Luteimonas salinilitoris</name>
    <dbReference type="NCBI Taxonomy" id="3237697"/>
    <lineage>
        <taxon>Bacteria</taxon>
        <taxon>Pseudomonadati</taxon>
        <taxon>Pseudomonadota</taxon>
        <taxon>Gammaproteobacteria</taxon>
        <taxon>Lysobacterales</taxon>
        <taxon>Lysobacteraceae</taxon>
        <taxon>Luteimonas</taxon>
    </lineage>
</organism>
<dbReference type="Proteomes" id="UP001566331">
    <property type="component" value="Unassembled WGS sequence"/>
</dbReference>
<reference evidence="2 3" key="1">
    <citation type="submission" date="2024-07" db="EMBL/GenBank/DDBJ databases">
        <title>Luteimonas salilacus sp. nov., isolated from the shore soil of Salt Lake in Tibet of China.</title>
        <authorList>
            <person name="Zhang X."/>
            <person name="Li A."/>
        </authorList>
    </citation>
    <scope>NUCLEOTIDE SEQUENCE [LARGE SCALE GENOMIC DNA]</scope>
    <source>
        <strain evidence="2 3">B3-2-R+30</strain>
    </source>
</reference>
<dbReference type="InterPro" id="IPR007438">
    <property type="entry name" value="DUF488"/>
</dbReference>
<dbReference type="RefSeq" id="WP_370565226.1">
    <property type="nucleotide sequence ID" value="NZ_JBFWIB010000014.1"/>
</dbReference>
<sequence length="169" mass="18981">MKLKKILTIGYEAADFGDFLETLNALGVNTLLDIRELPISRRRGFAKTALREGLASVGIDYRHEPRLGSPKAIRHQLRDDGDYKKFFRDFDRYLDKQNDLLEQLAEELSGTVALLCYERDHTTCHRRSVADALSKLSGITPKHQGVQGHAQRQAATRARAHLGQGLPAT</sequence>
<dbReference type="PANTHER" id="PTHR39337">
    <property type="entry name" value="BLR5642 PROTEIN"/>
    <property type="match status" value="1"/>
</dbReference>
<keyword evidence="3" id="KW-1185">Reference proteome</keyword>
<evidence type="ECO:0000256" key="1">
    <source>
        <dbReference type="SAM" id="MobiDB-lite"/>
    </source>
</evidence>
<name>A0ABV4HVV0_9GAMM</name>
<proteinExistence type="predicted"/>
<dbReference type="Pfam" id="PF04343">
    <property type="entry name" value="DUF488"/>
    <property type="match status" value="1"/>
</dbReference>
<dbReference type="EMBL" id="JBFWIC010000030">
    <property type="protein sequence ID" value="MEZ0476253.1"/>
    <property type="molecule type" value="Genomic_DNA"/>
</dbReference>
<evidence type="ECO:0000313" key="2">
    <source>
        <dbReference type="EMBL" id="MEZ0476253.1"/>
    </source>
</evidence>
<dbReference type="InterPro" id="IPR014519">
    <property type="entry name" value="UCP024492"/>
</dbReference>
<dbReference type="PIRSF" id="PIRSF024492">
    <property type="entry name" value="UCP024492"/>
    <property type="match status" value="1"/>
</dbReference>
<feature type="region of interest" description="Disordered" evidence="1">
    <location>
        <begin position="140"/>
        <end position="169"/>
    </location>
</feature>
<comment type="caution">
    <text evidence="2">The sequence shown here is derived from an EMBL/GenBank/DDBJ whole genome shotgun (WGS) entry which is preliminary data.</text>
</comment>
<evidence type="ECO:0000313" key="3">
    <source>
        <dbReference type="Proteomes" id="UP001566331"/>
    </source>
</evidence>
<protein>
    <submittedName>
        <fullName evidence="2">DUF488 family protein</fullName>
    </submittedName>
</protein>
<accession>A0ABV4HVV0</accession>
<gene>
    <name evidence="2" type="ORF">AB6713_16770</name>
</gene>